<feature type="domain" description="Rad50/SbcC-type AAA" evidence="5">
    <location>
        <begin position="6"/>
        <end position="180"/>
    </location>
</feature>
<reference evidence="6 7" key="1">
    <citation type="submission" date="2018-09" db="EMBL/GenBank/DDBJ databases">
        <title>YIM 75507 draft genome.</title>
        <authorList>
            <person name="Tang S."/>
            <person name="Feng Y."/>
        </authorList>
    </citation>
    <scope>NUCLEOTIDE SEQUENCE [LARGE SCALE GENOMIC DNA]</scope>
    <source>
        <strain evidence="6 7">YIM 75507</strain>
    </source>
</reference>
<dbReference type="RefSeq" id="WP_119925417.1">
    <property type="nucleotide sequence ID" value="NZ_QZEY01000002.1"/>
</dbReference>
<dbReference type="Pfam" id="PF13476">
    <property type="entry name" value="AAA_23"/>
    <property type="match status" value="1"/>
</dbReference>
<dbReference type="InterPro" id="IPR027417">
    <property type="entry name" value="P-loop_NTPase"/>
</dbReference>
<evidence type="ECO:0000256" key="2">
    <source>
        <dbReference type="ARBA" id="ARBA00011322"/>
    </source>
</evidence>
<feature type="coiled-coil region" evidence="4">
    <location>
        <begin position="601"/>
        <end position="635"/>
    </location>
</feature>
<evidence type="ECO:0000259" key="5">
    <source>
        <dbReference type="Pfam" id="PF13476"/>
    </source>
</evidence>
<dbReference type="GO" id="GO:0016887">
    <property type="term" value="F:ATP hydrolysis activity"/>
    <property type="evidence" value="ECO:0007669"/>
    <property type="project" value="InterPro"/>
</dbReference>
<keyword evidence="4" id="KW-0175">Coiled coil</keyword>
<dbReference type="PANTHER" id="PTHR32114:SF2">
    <property type="entry name" value="ABC TRANSPORTER ABCH.3"/>
    <property type="match status" value="1"/>
</dbReference>
<dbReference type="OrthoDB" id="9795626at2"/>
<comment type="subunit">
    <text evidence="2">Heterodimer of SbcC and SbcD.</text>
</comment>
<dbReference type="EMBL" id="QZEY01000002">
    <property type="protein sequence ID" value="RJL34117.1"/>
    <property type="molecule type" value="Genomic_DNA"/>
</dbReference>
<evidence type="ECO:0000313" key="6">
    <source>
        <dbReference type="EMBL" id="RJL34117.1"/>
    </source>
</evidence>
<evidence type="ECO:0000256" key="4">
    <source>
        <dbReference type="SAM" id="Coils"/>
    </source>
</evidence>
<dbReference type="PANTHER" id="PTHR32114">
    <property type="entry name" value="ABC TRANSPORTER ABCH.3"/>
    <property type="match status" value="1"/>
</dbReference>
<evidence type="ECO:0000256" key="3">
    <source>
        <dbReference type="ARBA" id="ARBA00013368"/>
    </source>
</evidence>
<evidence type="ECO:0000313" key="7">
    <source>
        <dbReference type="Proteomes" id="UP000265768"/>
    </source>
</evidence>
<gene>
    <name evidence="6" type="ORF">D5H75_06420</name>
</gene>
<dbReference type="Proteomes" id="UP000265768">
    <property type="component" value="Unassembled WGS sequence"/>
</dbReference>
<evidence type="ECO:0000256" key="1">
    <source>
        <dbReference type="ARBA" id="ARBA00006930"/>
    </source>
</evidence>
<dbReference type="SUPFAM" id="SSF52540">
    <property type="entry name" value="P-loop containing nucleoside triphosphate hydrolases"/>
    <property type="match status" value="1"/>
</dbReference>
<organism evidence="6 7">
    <name type="scientific">Bailinhaonella thermotolerans</name>
    <dbReference type="NCBI Taxonomy" id="1070861"/>
    <lineage>
        <taxon>Bacteria</taxon>
        <taxon>Bacillati</taxon>
        <taxon>Actinomycetota</taxon>
        <taxon>Actinomycetes</taxon>
        <taxon>Streptosporangiales</taxon>
        <taxon>Streptosporangiaceae</taxon>
        <taxon>Bailinhaonella</taxon>
    </lineage>
</organism>
<dbReference type="Gene3D" id="3.40.50.300">
    <property type="entry name" value="P-loop containing nucleotide triphosphate hydrolases"/>
    <property type="match status" value="2"/>
</dbReference>
<proteinExistence type="inferred from homology"/>
<name>A0A3A4B6C5_9ACTN</name>
<feature type="coiled-coil region" evidence="4">
    <location>
        <begin position="430"/>
        <end position="488"/>
    </location>
</feature>
<dbReference type="Pfam" id="PF13558">
    <property type="entry name" value="SbcC_Walker_B"/>
    <property type="match status" value="1"/>
</dbReference>
<comment type="similarity">
    <text evidence="1">Belongs to the SMC family. SbcC subfamily.</text>
</comment>
<comment type="caution">
    <text evidence="6">The sequence shown here is derived from an EMBL/GenBank/DDBJ whole genome shotgun (WGS) entry which is preliminary data.</text>
</comment>
<dbReference type="AlphaFoldDB" id="A0A3A4B6C5"/>
<dbReference type="InterPro" id="IPR038729">
    <property type="entry name" value="Rad50/SbcC_AAA"/>
</dbReference>
<accession>A0A3A4B6C5</accession>
<keyword evidence="7" id="KW-1185">Reference proteome</keyword>
<sequence>MRLHALRVTAFGSFAGTEEVDFDALSGAGLFLVHGPTGAGKTSVLDAVCFALYGAVPGLRNRARSLHSDHAPRDRAPEVALETTIRGRRLRITRSPAWTRPKLRGEGVTEVKARVLVEELVAGEWVARSTRHDEAGHFIGDLLGMSSDQFFQVALLPQGEFARFLRADAEERRKLLQRLFSIEIFDDVERWLEDHRRETGRLSRALRDEVDAVTHRVVEAAGLPAAAPPADAVRPRTGEPAGRTAGAAAGEAAEIAEIAEIEKAAEAARGVLGVWEAWGRAAPAEPDELIVWAGELAAAAGAELDDALADAVRLREGLDRAREAAEAGRALADRKRRHAEALRRRDALAAHSAEREHIAAALAAAARADRVMPLVRAAEQRAAAADEAEQRAAKAVARALPLIGPVPDGEPGPETLAARERVHRDEIAGLERLREDAARLRAVQRDLREAALELDRLTARERDTAAVLEELPGRRAELEEELSAARDQAAHEGGARAALDRARARLAAAVRRDALAERVAAAAEARIAAVEAAQDARDRLQEIRDARIAGMAAVLAGTLEDGRPCPVCGAEEHPAPAGVHLLPGDGGVPGADEEDLAQSGYDQANDVRTEAEARLAELTAQHEAAEDASEGLSAEAAEAEVGLAEAALAAALGAAEAEAALAERLLAVDAQLAEARDRARELGEAVAACASRRSELTAEAARLAARLDEARGDDPTLEARIDRLTAAAALLADAAEATRRARAAAEERDGATRAAEDAAVQHEFTDGGDADLAAVRRAALPDGERRALADRARDLDDEEAAVRELLADPDLAAASAVPDPDLPALESALRAAEHAAGEAAAARDRAARRRERLGALRGDLADRVAAWRPAADRHAVAERVAALAVGTSTDNRWRMRLSAYVLAARLEQVVAAANDRLGHMSGSRYLLRHTAEKGAADRRGGLGLRVIDAWTGNERDPATLSGGESFITSLALALGLADVVTAEAGGAEIGTLFVDEGFGTLDEDTLDAVLDILDNLRDGGRAVGIVSHVTELRTRIPAQLHVRKTPTGSTLRVIGA</sequence>
<dbReference type="GO" id="GO:0006302">
    <property type="term" value="P:double-strand break repair"/>
    <property type="evidence" value="ECO:0007669"/>
    <property type="project" value="InterPro"/>
</dbReference>
<feature type="coiled-coil region" evidence="4">
    <location>
        <begin position="693"/>
        <end position="754"/>
    </location>
</feature>
<protein>
    <recommendedName>
        <fullName evidence="3">Nuclease SbcCD subunit C</fullName>
    </recommendedName>
</protein>